<dbReference type="EMBL" id="JAEKLZ010000157">
    <property type="protein sequence ID" value="MBW8724968.1"/>
    <property type="molecule type" value="Genomic_DNA"/>
</dbReference>
<feature type="domain" description="PpiC" evidence="7">
    <location>
        <begin position="137"/>
        <end position="240"/>
    </location>
</feature>
<feature type="chain" id="PRO_5037076614" description="Parvulin-like PPIase" evidence="6">
    <location>
        <begin position="22"/>
        <end position="306"/>
    </location>
</feature>
<dbReference type="PANTHER" id="PTHR47245">
    <property type="entry name" value="PEPTIDYLPROLYL ISOMERASE"/>
    <property type="match status" value="1"/>
</dbReference>
<evidence type="ECO:0000256" key="4">
    <source>
        <dbReference type="ARBA" id="ARBA00031484"/>
    </source>
</evidence>
<evidence type="ECO:0000256" key="2">
    <source>
        <dbReference type="ARBA" id="ARBA00018370"/>
    </source>
</evidence>
<dbReference type="InterPro" id="IPR000297">
    <property type="entry name" value="PPIase_PpiC"/>
</dbReference>
<dbReference type="PANTHER" id="PTHR47245:SF3">
    <property type="entry name" value="PEPTIDYL-PROLYL CIS-TRANS ISOMERASE, PPIC-TYPE-RELATED"/>
    <property type="match status" value="1"/>
</dbReference>
<dbReference type="PROSITE" id="PS01096">
    <property type="entry name" value="PPIC_PPIASE_1"/>
    <property type="match status" value="1"/>
</dbReference>
<name>A0A952FHV2_9PROT</name>
<dbReference type="Gene3D" id="3.10.50.40">
    <property type="match status" value="1"/>
</dbReference>
<comment type="caution">
    <text evidence="8">The sequence shown here is derived from an EMBL/GenBank/DDBJ whole genome shotgun (WGS) entry which is preliminary data.</text>
</comment>
<evidence type="ECO:0000313" key="9">
    <source>
        <dbReference type="Proteomes" id="UP000700706"/>
    </source>
</evidence>
<sequence>MRHLPVLATLLALGVAPAAMAQQPEPVARMGAIGLSPSEIETFLRGLSPEIRAQAVTSREALDGLIRAELTRRAVVAEAAKANWADRPEVAAMIDQARQQVIVETWLAARSEPPAAEPPETDLRRIYDDNTARFVASAQVRLAQIFLPVPQGASAEAAAAAEDQIGDLRRKARARGADFAALARQFSQHRDSADSGGDMGWVSEDQLVPEIRQAVAGLDKGAVSAPIRSQAGWHLLRLIDRKESRVQDFDEVRPLLVEALRRQQTADLRRRYVEGLVGAAPPAINEIAVAEVLSRLAPAAPAAPTQ</sequence>
<dbReference type="InterPro" id="IPR046357">
    <property type="entry name" value="PPIase_dom_sf"/>
</dbReference>
<dbReference type="PROSITE" id="PS50198">
    <property type="entry name" value="PPIC_PPIASE_2"/>
    <property type="match status" value="1"/>
</dbReference>
<reference evidence="8" key="1">
    <citation type="submission" date="2020-06" db="EMBL/GenBank/DDBJ databases">
        <title>Stable isotope informed genome-resolved metagenomics uncovers potential trophic interactions in rhizosphere soil.</title>
        <authorList>
            <person name="Starr E.P."/>
            <person name="Shi S."/>
            <person name="Blazewicz S.J."/>
            <person name="Koch B.J."/>
            <person name="Probst A.J."/>
            <person name="Hungate B.A."/>
            <person name="Pett-Ridge J."/>
            <person name="Firestone M.K."/>
            <person name="Banfield J.F."/>
        </authorList>
    </citation>
    <scope>NUCLEOTIDE SEQUENCE</scope>
    <source>
        <strain evidence="8">YM_69_17</strain>
    </source>
</reference>
<evidence type="ECO:0000313" key="8">
    <source>
        <dbReference type="EMBL" id="MBW8724968.1"/>
    </source>
</evidence>
<dbReference type="Proteomes" id="UP000700706">
    <property type="component" value="Unassembled WGS sequence"/>
</dbReference>
<dbReference type="InterPro" id="IPR023058">
    <property type="entry name" value="PPIase_PpiC_CS"/>
</dbReference>
<dbReference type="SUPFAM" id="SSF109998">
    <property type="entry name" value="Triger factor/SurA peptide-binding domain-like"/>
    <property type="match status" value="1"/>
</dbReference>
<dbReference type="GO" id="GO:0003755">
    <property type="term" value="F:peptidyl-prolyl cis-trans isomerase activity"/>
    <property type="evidence" value="ECO:0007669"/>
    <property type="project" value="UniProtKB-KW"/>
</dbReference>
<evidence type="ECO:0000256" key="3">
    <source>
        <dbReference type="ARBA" id="ARBA00030642"/>
    </source>
</evidence>
<comment type="similarity">
    <text evidence="1">Belongs to the PpiC/parvulin rotamase family.</text>
</comment>
<dbReference type="SUPFAM" id="SSF54534">
    <property type="entry name" value="FKBP-like"/>
    <property type="match status" value="1"/>
</dbReference>
<gene>
    <name evidence="8" type="ORF">JF625_07415</name>
</gene>
<keyword evidence="6" id="KW-0732">Signal</keyword>
<proteinExistence type="inferred from homology"/>
<evidence type="ECO:0000256" key="6">
    <source>
        <dbReference type="SAM" id="SignalP"/>
    </source>
</evidence>
<feature type="signal peptide" evidence="6">
    <location>
        <begin position="1"/>
        <end position="21"/>
    </location>
</feature>
<evidence type="ECO:0000256" key="1">
    <source>
        <dbReference type="ARBA" id="ARBA00007656"/>
    </source>
</evidence>
<accession>A0A952FHV2</accession>
<dbReference type="AlphaFoldDB" id="A0A952FHV2"/>
<keyword evidence="5" id="KW-0697">Rotamase</keyword>
<keyword evidence="5 8" id="KW-0413">Isomerase</keyword>
<dbReference type="Pfam" id="PF00639">
    <property type="entry name" value="Rotamase"/>
    <property type="match status" value="1"/>
</dbReference>
<evidence type="ECO:0000259" key="7">
    <source>
        <dbReference type="PROSITE" id="PS50198"/>
    </source>
</evidence>
<dbReference type="InterPro" id="IPR027304">
    <property type="entry name" value="Trigger_fact/SurA_dom_sf"/>
</dbReference>
<evidence type="ECO:0000256" key="5">
    <source>
        <dbReference type="PROSITE-ProRule" id="PRU00278"/>
    </source>
</evidence>
<dbReference type="InterPro" id="IPR050245">
    <property type="entry name" value="PrsA_foldase"/>
</dbReference>
<organism evidence="8 9">
    <name type="scientific">Inquilinus limosus</name>
    <dbReference type="NCBI Taxonomy" id="171674"/>
    <lineage>
        <taxon>Bacteria</taxon>
        <taxon>Pseudomonadati</taxon>
        <taxon>Pseudomonadota</taxon>
        <taxon>Alphaproteobacteria</taxon>
        <taxon>Rhodospirillales</taxon>
        <taxon>Rhodospirillaceae</taxon>
        <taxon>Inquilinus</taxon>
    </lineage>
</organism>
<protein>
    <recommendedName>
        <fullName evidence="2">Parvulin-like PPIase</fullName>
    </recommendedName>
    <alternativeName>
        <fullName evidence="3">Peptidyl-prolyl cis-trans isomerase plp</fullName>
    </alternativeName>
    <alternativeName>
        <fullName evidence="4">Rotamase plp</fullName>
    </alternativeName>
</protein>